<feature type="region of interest" description="Disordered" evidence="3">
    <location>
        <begin position="17"/>
        <end position="47"/>
    </location>
</feature>
<evidence type="ECO:0000256" key="1">
    <source>
        <dbReference type="ARBA" id="ARBA00022553"/>
    </source>
</evidence>
<dbReference type="InterPro" id="IPR011006">
    <property type="entry name" value="CheY-like_superfamily"/>
</dbReference>
<organism evidence="5 6">
    <name type="scientific">Caldovatus sediminis</name>
    <dbReference type="NCBI Taxonomy" id="2041189"/>
    <lineage>
        <taxon>Bacteria</taxon>
        <taxon>Pseudomonadati</taxon>
        <taxon>Pseudomonadota</taxon>
        <taxon>Alphaproteobacteria</taxon>
        <taxon>Acetobacterales</taxon>
        <taxon>Roseomonadaceae</taxon>
        <taxon>Caldovatus</taxon>
    </lineage>
</organism>
<keyword evidence="6" id="KW-1185">Reference proteome</keyword>
<evidence type="ECO:0000313" key="6">
    <source>
        <dbReference type="Proteomes" id="UP000597507"/>
    </source>
</evidence>
<dbReference type="EMBL" id="BMKS01000006">
    <property type="protein sequence ID" value="GGG36058.1"/>
    <property type="molecule type" value="Genomic_DNA"/>
</dbReference>
<feature type="modified residue" description="4-aspartylphosphate" evidence="2">
    <location>
        <position position="100"/>
    </location>
</feature>
<evidence type="ECO:0000256" key="2">
    <source>
        <dbReference type="PROSITE-ProRule" id="PRU00169"/>
    </source>
</evidence>
<dbReference type="Pfam" id="PF00072">
    <property type="entry name" value="Response_reg"/>
    <property type="match status" value="1"/>
</dbReference>
<proteinExistence type="predicted"/>
<dbReference type="Proteomes" id="UP000597507">
    <property type="component" value="Unassembled WGS sequence"/>
</dbReference>
<keyword evidence="1 2" id="KW-0597">Phosphoprotein</keyword>
<name>A0A8J3EBD9_9PROT</name>
<protein>
    <recommendedName>
        <fullName evidence="4">Response regulatory domain-containing protein</fullName>
    </recommendedName>
</protein>
<reference evidence="5 6" key="1">
    <citation type="journal article" date="2014" name="Int. J. Syst. Evol. Microbiol.">
        <title>Complete genome sequence of Corynebacterium casei LMG S-19264T (=DSM 44701T), isolated from a smear-ripened cheese.</title>
        <authorList>
            <consortium name="US DOE Joint Genome Institute (JGI-PGF)"/>
            <person name="Walter F."/>
            <person name="Albersmeier A."/>
            <person name="Kalinowski J."/>
            <person name="Ruckert C."/>
        </authorList>
    </citation>
    <scope>NUCLEOTIDE SEQUENCE [LARGE SCALE GENOMIC DNA]</scope>
    <source>
        <strain evidence="5 6">CGMCC 1.16330</strain>
    </source>
</reference>
<dbReference type="PANTHER" id="PTHR44591">
    <property type="entry name" value="STRESS RESPONSE REGULATOR PROTEIN 1"/>
    <property type="match status" value="1"/>
</dbReference>
<dbReference type="InterPro" id="IPR050595">
    <property type="entry name" value="Bact_response_regulator"/>
</dbReference>
<comment type="caution">
    <text evidence="5">The sequence shown here is derived from an EMBL/GenBank/DDBJ whole genome shotgun (WGS) entry which is preliminary data.</text>
</comment>
<dbReference type="PROSITE" id="PS50110">
    <property type="entry name" value="RESPONSE_REGULATORY"/>
    <property type="match status" value="1"/>
</dbReference>
<evidence type="ECO:0000313" key="5">
    <source>
        <dbReference type="EMBL" id="GGG36058.1"/>
    </source>
</evidence>
<dbReference type="SUPFAM" id="SSF52172">
    <property type="entry name" value="CheY-like"/>
    <property type="match status" value="1"/>
</dbReference>
<evidence type="ECO:0000256" key="3">
    <source>
        <dbReference type="SAM" id="MobiDB-lite"/>
    </source>
</evidence>
<evidence type="ECO:0000259" key="4">
    <source>
        <dbReference type="PROSITE" id="PS50110"/>
    </source>
</evidence>
<dbReference type="GO" id="GO:0000160">
    <property type="term" value="P:phosphorelay signal transduction system"/>
    <property type="evidence" value="ECO:0007669"/>
    <property type="project" value="InterPro"/>
</dbReference>
<dbReference type="AlphaFoldDB" id="A0A8J3EBD9"/>
<dbReference type="SMART" id="SM00448">
    <property type="entry name" value="REC"/>
    <property type="match status" value="1"/>
</dbReference>
<dbReference type="InterPro" id="IPR001789">
    <property type="entry name" value="Sig_transdc_resp-reg_receiver"/>
</dbReference>
<feature type="domain" description="Response regulatory" evidence="4">
    <location>
        <begin position="50"/>
        <end position="169"/>
    </location>
</feature>
<gene>
    <name evidence="5" type="ORF">GCM10010964_24960</name>
</gene>
<sequence>MMTYLRDSLCVDEERERIVPAPRRPRPDPVVPLREDPDRSAGPGMPPRGRVLIVEDEYFVAMASEDALSDAGFDVVGIAATADDAVAKADATRPDLVLMDVRLAPPGSARDGIDAAAEILARFGIRSLFATAHADPGTRARGEGAAQPLGWLSKPFSPEDLVAAVGAAVAEARRRRSSPGSG</sequence>
<accession>A0A8J3EBD9</accession>
<dbReference type="Gene3D" id="3.40.50.2300">
    <property type="match status" value="1"/>
</dbReference>
<dbReference type="PANTHER" id="PTHR44591:SF3">
    <property type="entry name" value="RESPONSE REGULATORY DOMAIN-CONTAINING PROTEIN"/>
    <property type="match status" value="1"/>
</dbReference>